<organism evidence="1 2">
    <name type="scientific">Corchorus capsularis</name>
    <name type="common">Jute</name>
    <dbReference type="NCBI Taxonomy" id="210143"/>
    <lineage>
        <taxon>Eukaryota</taxon>
        <taxon>Viridiplantae</taxon>
        <taxon>Streptophyta</taxon>
        <taxon>Embryophyta</taxon>
        <taxon>Tracheophyta</taxon>
        <taxon>Spermatophyta</taxon>
        <taxon>Magnoliopsida</taxon>
        <taxon>eudicotyledons</taxon>
        <taxon>Gunneridae</taxon>
        <taxon>Pentapetalae</taxon>
        <taxon>rosids</taxon>
        <taxon>malvids</taxon>
        <taxon>Malvales</taxon>
        <taxon>Malvaceae</taxon>
        <taxon>Grewioideae</taxon>
        <taxon>Apeibeae</taxon>
        <taxon>Corchorus</taxon>
    </lineage>
</organism>
<evidence type="ECO:0000313" key="2">
    <source>
        <dbReference type="Proteomes" id="UP000188268"/>
    </source>
</evidence>
<proteinExistence type="predicted"/>
<dbReference type="EMBL" id="AWWV01015530">
    <property type="protein sequence ID" value="OMO52287.1"/>
    <property type="molecule type" value="Genomic_DNA"/>
</dbReference>
<reference evidence="1 2" key="1">
    <citation type="submission" date="2013-09" db="EMBL/GenBank/DDBJ databases">
        <title>Corchorus capsularis genome sequencing.</title>
        <authorList>
            <person name="Alam M."/>
            <person name="Haque M.S."/>
            <person name="Islam M.S."/>
            <person name="Emdad E.M."/>
            <person name="Islam M.M."/>
            <person name="Ahmed B."/>
            <person name="Halim A."/>
            <person name="Hossen Q.M.M."/>
            <person name="Hossain M.Z."/>
            <person name="Ahmed R."/>
            <person name="Khan M.M."/>
            <person name="Islam R."/>
            <person name="Rashid M.M."/>
            <person name="Khan S.A."/>
            <person name="Rahman M.S."/>
            <person name="Alam M."/>
        </authorList>
    </citation>
    <scope>NUCLEOTIDE SEQUENCE [LARGE SCALE GENOMIC DNA]</scope>
    <source>
        <strain evidence="2">cv. CVL-1</strain>
        <tissue evidence="1">Whole seedling</tissue>
    </source>
</reference>
<dbReference type="PANTHER" id="PTHR35121">
    <property type="entry name" value="HOMEODOMAIN PROTEIN 8, PUTATIVE-RELATED"/>
    <property type="match status" value="1"/>
</dbReference>
<sequence>MGSGAAEMMFRCVFEGSIVMQDTLIERRPYHRNCGCALHKLKGACSSTCFGTRNLSFPKKHKWNECSLSVSISASKFSSQSSLPVDDSSVCSQEDAIAVLCEHWVRS</sequence>
<name>A0A1R3G2J8_COCAP</name>
<keyword evidence="2" id="KW-1185">Reference proteome</keyword>
<evidence type="ECO:0000313" key="1">
    <source>
        <dbReference type="EMBL" id="OMO52287.1"/>
    </source>
</evidence>
<dbReference type="AlphaFoldDB" id="A0A1R3G2J8"/>
<dbReference type="OrthoDB" id="1696465at2759"/>
<gene>
    <name evidence="1" type="ORF">CCACVL1_29281</name>
</gene>
<dbReference type="Gramene" id="OMO52287">
    <property type="protein sequence ID" value="OMO52287"/>
    <property type="gene ID" value="CCACVL1_29281"/>
</dbReference>
<dbReference type="Proteomes" id="UP000188268">
    <property type="component" value="Unassembled WGS sequence"/>
</dbReference>
<dbReference type="PANTHER" id="PTHR35121:SF4">
    <property type="entry name" value="SWIM-TYPE DOMAIN-CONTAINING PROTEIN"/>
    <property type="match status" value="1"/>
</dbReference>
<comment type="caution">
    <text evidence="1">The sequence shown here is derived from an EMBL/GenBank/DDBJ whole genome shotgun (WGS) entry which is preliminary data.</text>
</comment>
<dbReference type="OMA" id="ETSWTEC"/>
<protein>
    <submittedName>
        <fullName evidence="1">Uncharacterized protein</fullName>
    </submittedName>
</protein>
<accession>A0A1R3G2J8</accession>